<accession>A0ABR2VNW3</accession>
<dbReference type="Proteomes" id="UP001479436">
    <property type="component" value="Unassembled WGS sequence"/>
</dbReference>
<feature type="compositionally biased region" description="Low complexity" evidence="1">
    <location>
        <begin position="9"/>
        <end position="29"/>
    </location>
</feature>
<evidence type="ECO:0000256" key="1">
    <source>
        <dbReference type="SAM" id="MobiDB-lite"/>
    </source>
</evidence>
<gene>
    <name evidence="2" type="ORF">K7432_014887</name>
</gene>
<name>A0ABR2VNW3_9FUNG</name>
<sequence length="71" mass="8099">MSEYNQDKGYAPQQPYPAQAYGQPQYGQQPLYGKQPQYIRYPLRAWQGYYGDGGQAANYLGGQGAYRRTPQ</sequence>
<dbReference type="EMBL" id="JASJQH010008702">
    <property type="protein sequence ID" value="KAK9687190.1"/>
    <property type="molecule type" value="Genomic_DNA"/>
</dbReference>
<feature type="region of interest" description="Disordered" evidence="1">
    <location>
        <begin position="1"/>
        <end position="29"/>
    </location>
</feature>
<feature type="non-terminal residue" evidence="2">
    <location>
        <position position="71"/>
    </location>
</feature>
<reference evidence="2 3" key="1">
    <citation type="submission" date="2023-04" db="EMBL/GenBank/DDBJ databases">
        <title>Genome of Basidiobolus ranarum AG-B5.</title>
        <authorList>
            <person name="Stajich J.E."/>
            <person name="Carter-House D."/>
            <person name="Gryganskyi A."/>
        </authorList>
    </citation>
    <scope>NUCLEOTIDE SEQUENCE [LARGE SCALE GENOMIC DNA]</scope>
    <source>
        <strain evidence="2 3">AG-B5</strain>
    </source>
</reference>
<evidence type="ECO:0000313" key="3">
    <source>
        <dbReference type="Proteomes" id="UP001479436"/>
    </source>
</evidence>
<evidence type="ECO:0000313" key="2">
    <source>
        <dbReference type="EMBL" id="KAK9687190.1"/>
    </source>
</evidence>
<protein>
    <submittedName>
        <fullName evidence="2">Uncharacterized protein</fullName>
    </submittedName>
</protein>
<organism evidence="2 3">
    <name type="scientific">Basidiobolus ranarum</name>
    <dbReference type="NCBI Taxonomy" id="34480"/>
    <lineage>
        <taxon>Eukaryota</taxon>
        <taxon>Fungi</taxon>
        <taxon>Fungi incertae sedis</taxon>
        <taxon>Zoopagomycota</taxon>
        <taxon>Entomophthoromycotina</taxon>
        <taxon>Basidiobolomycetes</taxon>
        <taxon>Basidiobolales</taxon>
        <taxon>Basidiobolaceae</taxon>
        <taxon>Basidiobolus</taxon>
    </lineage>
</organism>
<comment type="caution">
    <text evidence="2">The sequence shown here is derived from an EMBL/GenBank/DDBJ whole genome shotgun (WGS) entry which is preliminary data.</text>
</comment>
<proteinExistence type="predicted"/>
<keyword evidence="3" id="KW-1185">Reference proteome</keyword>